<comment type="caution">
    <text evidence="1">The sequence shown here is derived from an EMBL/GenBank/DDBJ whole genome shotgun (WGS) entry which is preliminary data.</text>
</comment>
<organism evidence="1">
    <name type="scientific">marine sediment metagenome</name>
    <dbReference type="NCBI Taxonomy" id="412755"/>
    <lineage>
        <taxon>unclassified sequences</taxon>
        <taxon>metagenomes</taxon>
        <taxon>ecological metagenomes</taxon>
    </lineage>
</organism>
<proteinExistence type="predicted"/>
<gene>
    <name evidence="1" type="ORF">LCGC14_1192410</name>
</gene>
<name>A0A0F9P1M0_9ZZZZ</name>
<feature type="non-terminal residue" evidence="1">
    <location>
        <position position="1"/>
    </location>
</feature>
<dbReference type="EMBL" id="LAZR01006063">
    <property type="protein sequence ID" value="KKM95010.1"/>
    <property type="molecule type" value="Genomic_DNA"/>
</dbReference>
<protein>
    <recommendedName>
        <fullName evidence="2">HNH domain-containing protein</fullName>
    </recommendedName>
</protein>
<evidence type="ECO:0008006" key="2">
    <source>
        <dbReference type="Google" id="ProtNLM"/>
    </source>
</evidence>
<dbReference type="AlphaFoldDB" id="A0A0F9P1M0"/>
<reference evidence="1" key="1">
    <citation type="journal article" date="2015" name="Nature">
        <title>Complex archaea that bridge the gap between prokaryotes and eukaryotes.</title>
        <authorList>
            <person name="Spang A."/>
            <person name="Saw J.H."/>
            <person name="Jorgensen S.L."/>
            <person name="Zaremba-Niedzwiedzka K."/>
            <person name="Martijn J."/>
            <person name="Lind A.E."/>
            <person name="van Eijk R."/>
            <person name="Schleper C."/>
            <person name="Guy L."/>
            <person name="Ettema T.J."/>
        </authorList>
    </citation>
    <scope>NUCLEOTIDE SEQUENCE</scope>
</reference>
<sequence>FESMVSELDKCDLLCYNCHRKIHTLYYNDNHRQQRFRKRRKERAAKLFNNKCLDCGLVDDPCVYDFHHPDASQKDFSFRDYRPWEETKKELQKCVMICVNCHRRRHANKPLQNFYDQKI</sequence>
<accession>A0A0F9P1M0</accession>
<evidence type="ECO:0000313" key="1">
    <source>
        <dbReference type="EMBL" id="KKM95010.1"/>
    </source>
</evidence>